<dbReference type="SUPFAM" id="SSF52218">
    <property type="entry name" value="Flavoproteins"/>
    <property type="match status" value="1"/>
</dbReference>
<keyword evidence="7" id="KW-1185">Reference proteome</keyword>
<protein>
    <submittedName>
        <fullName evidence="6">NAD(P)H-dependent oxidoreductase</fullName>
    </submittedName>
</protein>
<dbReference type="Pfam" id="PF02525">
    <property type="entry name" value="Flavodoxin_2"/>
    <property type="match status" value="1"/>
</dbReference>
<comment type="similarity">
    <text evidence="1">Belongs to the NAD(P)H dehydrogenase (quinone) family.</text>
</comment>
<dbReference type="AlphaFoldDB" id="A0AAF0CTP4"/>
<proteinExistence type="inferred from homology"/>
<evidence type="ECO:0000256" key="1">
    <source>
        <dbReference type="ARBA" id="ARBA00006252"/>
    </source>
</evidence>
<evidence type="ECO:0000313" key="6">
    <source>
        <dbReference type="EMBL" id="WEG72547.1"/>
    </source>
</evidence>
<feature type="compositionally biased region" description="Basic and acidic residues" evidence="3">
    <location>
        <begin position="37"/>
        <end position="52"/>
    </location>
</feature>
<name>A0AAF0CTP4_9ENTE</name>
<dbReference type="PANTHER" id="PTHR10204">
    <property type="entry name" value="NAD P H OXIDOREDUCTASE-RELATED"/>
    <property type="match status" value="1"/>
</dbReference>
<reference evidence="6" key="1">
    <citation type="submission" date="2022-10" db="EMBL/GenBank/DDBJ databases">
        <title>Vagococcus sp. isolated from poultry meat.</title>
        <authorList>
            <person name="Johansson P."/>
            <person name="Bjorkroth J."/>
        </authorList>
    </citation>
    <scope>NUCLEOTIDE SEQUENCE</scope>
    <source>
        <strain evidence="6">STAA11</strain>
    </source>
</reference>
<dbReference type="RefSeq" id="WP_275468348.1">
    <property type="nucleotide sequence ID" value="NZ_CP110232.1"/>
</dbReference>
<dbReference type="InterPro" id="IPR003680">
    <property type="entry name" value="Flavodoxin_fold"/>
</dbReference>
<feature type="chain" id="PRO_5041943959" evidence="4">
    <location>
        <begin position="28"/>
        <end position="310"/>
    </location>
</feature>
<dbReference type="GO" id="GO:0003955">
    <property type="term" value="F:NAD(P)H dehydrogenase (quinone) activity"/>
    <property type="evidence" value="ECO:0007669"/>
    <property type="project" value="TreeGrafter"/>
</dbReference>
<dbReference type="PANTHER" id="PTHR10204:SF34">
    <property type="entry name" value="NAD(P)H DEHYDROGENASE [QUINONE] 1 ISOFORM 1"/>
    <property type="match status" value="1"/>
</dbReference>
<dbReference type="KEGG" id="vie:OL234_06040"/>
<evidence type="ECO:0000256" key="2">
    <source>
        <dbReference type="ARBA" id="ARBA00023002"/>
    </source>
</evidence>
<keyword evidence="2" id="KW-0560">Oxidoreductase</keyword>
<evidence type="ECO:0000256" key="4">
    <source>
        <dbReference type="SAM" id="SignalP"/>
    </source>
</evidence>
<dbReference type="InterPro" id="IPR029039">
    <property type="entry name" value="Flavoprotein-like_sf"/>
</dbReference>
<feature type="domain" description="Flavodoxin-like fold" evidence="5">
    <location>
        <begin position="97"/>
        <end position="227"/>
    </location>
</feature>
<dbReference type="InterPro" id="IPR051545">
    <property type="entry name" value="NAD(P)H_dehydrogenase_qn"/>
</dbReference>
<evidence type="ECO:0000259" key="5">
    <source>
        <dbReference type="Pfam" id="PF02525"/>
    </source>
</evidence>
<evidence type="ECO:0000313" key="7">
    <source>
        <dbReference type="Proteomes" id="UP001179647"/>
    </source>
</evidence>
<gene>
    <name evidence="6" type="ORF">OL234_06040</name>
</gene>
<dbReference type="Proteomes" id="UP001179647">
    <property type="component" value="Chromosome"/>
</dbReference>
<feature type="signal peptide" evidence="4">
    <location>
        <begin position="1"/>
        <end position="27"/>
    </location>
</feature>
<dbReference type="Gene3D" id="3.40.50.360">
    <property type="match status" value="1"/>
</dbReference>
<dbReference type="EMBL" id="CP110232">
    <property type="protein sequence ID" value="WEG72547.1"/>
    <property type="molecule type" value="Genomic_DNA"/>
</dbReference>
<sequence>MHKKSWLLTIVLCCLLSYAHLHNEALAEVNKTQKSEKLLTKDQQNKRSESKNKQKRKKVTSDTSQREDVITSATVVPDSLKQTYEPKGFTSNTKKEKVLFIMADPREESITNDLGNTAMAFFESHQFEVEKRDLYQLKFDPIMTLATFYHAKDGSGEIPEDVKLEQAYVKKAQHIIFVYPNWYDSPTPLIKGYMERVFSKNFAYRDSDKGLEGLLTDKDIFTIMNAGYLGGGQGYVGDGLGQDDKMWDNYMKAFKVFDDDTAKFWGVQNKGRFVNDQSPKNDSLAYKKELDKVRLSLTKHLTKTYLSHKK</sequence>
<feature type="region of interest" description="Disordered" evidence="3">
    <location>
        <begin position="37"/>
        <end position="68"/>
    </location>
</feature>
<dbReference type="GO" id="GO:0005829">
    <property type="term" value="C:cytosol"/>
    <property type="evidence" value="ECO:0007669"/>
    <property type="project" value="TreeGrafter"/>
</dbReference>
<evidence type="ECO:0000256" key="3">
    <source>
        <dbReference type="SAM" id="MobiDB-lite"/>
    </source>
</evidence>
<accession>A0AAF0CTP4</accession>
<keyword evidence="4" id="KW-0732">Signal</keyword>
<organism evidence="6 7">
    <name type="scientific">Vagococcus intermedius</name>
    <dbReference type="NCBI Taxonomy" id="2991418"/>
    <lineage>
        <taxon>Bacteria</taxon>
        <taxon>Bacillati</taxon>
        <taxon>Bacillota</taxon>
        <taxon>Bacilli</taxon>
        <taxon>Lactobacillales</taxon>
        <taxon>Enterococcaceae</taxon>
        <taxon>Vagococcus</taxon>
    </lineage>
</organism>